<accession>A0AAX1ZHV9</accession>
<evidence type="ECO:0000313" key="3">
    <source>
        <dbReference type="Proteomes" id="UP000268239"/>
    </source>
</evidence>
<comment type="caution">
    <text evidence="2">The sequence shown here is derived from an EMBL/GenBank/DDBJ whole genome shotgun (WGS) entry which is preliminary data.</text>
</comment>
<sequence length="216" mass="25148">LSSIRNNMIISKELNKINEDKLKLDEKVLNLETSLDDLKNIEIHTIFEENSNKFKKIARFYEGGFYIVIFFMFLYFFGWFIDIETDKFKFKLAEQFHGAHTATFYLQKISLLILSTTLAAFLLKRSFMIRRLADEAYRTSKELDALPRYIAGLPTELKDKIRFDLAYKYFGNSIHHESYTGGENLMHENMKANTDFIKAVNDLKASYSGKADSVGK</sequence>
<reference evidence="2 3" key="1">
    <citation type="submission" date="2018-12" db="EMBL/GenBank/DDBJ databases">
        <title>Draft Genome Sequences Human Pathogenic Acinetobacter baumannii Strains.</title>
        <authorList>
            <person name="Madhi M."/>
            <person name="Ronco T."/>
            <person name="Olsen R.H."/>
            <person name="Hassani A."/>
        </authorList>
    </citation>
    <scope>NUCLEOTIDE SEQUENCE [LARGE SCALE GENOMIC DNA]</scope>
    <source>
        <strain evidence="2 3">AB3</strain>
    </source>
</reference>
<protein>
    <submittedName>
        <fullName evidence="2">Uncharacterized protein</fullName>
    </submittedName>
</protein>
<gene>
    <name evidence="2" type="ORF">EJ062_20410</name>
</gene>
<dbReference type="EMBL" id="RXLU01000232">
    <property type="protein sequence ID" value="RTQ64073.1"/>
    <property type="molecule type" value="Genomic_DNA"/>
</dbReference>
<organism evidence="2 3">
    <name type="scientific">Acinetobacter baumannii</name>
    <dbReference type="NCBI Taxonomy" id="470"/>
    <lineage>
        <taxon>Bacteria</taxon>
        <taxon>Pseudomonadati</taxon>
        <taxon>Pseudomonadota</taxon>
        <taxon>Gammaproteobacteria</taxon>
        <taxon>Moraxellales</taxon>
        <taxon>Moraxellaceae</taxon>
        <taxon>Acinetobacter</taxon>
        <taxon>Acinetobacter calcoaceticus/baumannii complex</taxon>
    </lineage>
</organism>
<dbReference type="Proteomes" id="UP000268239">
    <property type="component" value="Unassembled WGS sequence"/>
</dbReference>
<feature type="non-terminal residue" evidence="2">
    <location>
        <position position="1"/>
    </location>
</feature>
<keyword evidence="1" id="KW-1133">Transmembrane helix</keyword>
<proteinExistence type="predicted"/>
<evidence type="ECO:0000256" key="1">
    <source>
        <dbReference type="SAM" id="Phobius"/>
    </source>
</evidence>
<name>A0AAX1ZHV9_ACIBA</name>
<keyword evidence="1" id="KW-0812">Transmembrane</keyword>
<dbReference type="AlphaFoldDB" id="A0AAX1ZHV9"/>
<feature type="transmembrane region" description="Helical" evidence="1">
    <location>
        <begin position="63"/>
        <end position="81"/>
    </location>
</feature>
<keyword evidence="1" id="KW-0472">Membrane</keyword>
<feature type="transmembrane region" description="Helical" evidence="1">
    <location>
        <begin position="101"/>
        <end position="123"/>
    </location>
</feature>
<evidence type="ECO:0000313" key="2">
    <source>
        <dbReference type="EMBL" id="RTQ64073.1"/>
    </source>
</evidence>